<evidence type="ECO:0000259" key="1">
    <source>
        <dbReference type="Pfam" id="PF02541"/>
    </source>
</evidence>
<evidence type="ECO:0000313" key="4">
    <source>
        <dbReference type="Proteomes" id="UP001303889"/>
    </source>
</evidence>
<dbReference type="Pfam" id="PF02541">
    <property type="entry name" value="Ppx-GppA"/>
    <property type="match status" value="1"/>
</dbReference>
<accession>A0AAN6MW76</accession>
<dbReference type="Gene3D" id="3.30.420.150">
    <property type="entry name" value="Exopolyphosphatase. Domain 2"/>
    <property type="match status" value="1"/>
</dbReference>
<comment type="caution">
    <text evidence="3">The sequence shown here is derived from an EMBL/GenBank/DDBJ whole genome shotgun (WGS) entry which is preliminary data.</text>
</comment>
<dbReference type="InterPro" id="IPR057512">
    <property type="entry name" value="RTG2_C"/>
</dbReference>
<reference evidence="3" key="2">
    <citation type="submission" date="2023-05" db="EMBL/GenBank/DDBJ databases">
        <authorList>
            <consortium name="Lawrence Berkeley National Laboratory"/>
            <person name="Steindorff A."/>
            <person name="Hensen N."/>
            <person name="Bonometti L."/>
            <person name="Westerberg I."/>
            <person name="Brannstrom I.O."/>
            <person name="Guillou S."/>
            <person name="Cros-Aarteil S."/>
            <person name="Calhoun S."/>
            <person name="Haridas S."/>
            <person name="Kuo A."/>
            <person name="Mondo S."/>
            <person name="Pangilinan J."/>
            <person name="Riley R."/>
            <person name="Labutti K."/>
            <person name="Andreopoulos B."/>
            <person name="Lipzen A."/>
            <person name="Chen C."/>
            <person name="Yanf M."/>
            <person name="Daum C."/>
            <person name="Ng V."/>
            <person name="Clum A."/>
            <person name="Ohm R."/>
            <person name="Martin F."/>
            <person name="Silar P."/>
            <person name="Natvig D."/>
            <person name="Lalanne C."/>
            <person name="Gautier V."/>
            <person name="Ament-Velasquez S.L."/>
            <person name="Kruys A."/>
            <person name="Hutchinson M.I."/>
            <person name="Powell A.J."/>
            <person name="Barry K."/>
            <person name="Miller A.N."/>
            <person name="Grigoriev I.V."/>
            <person name="Debuchy R."/>
            <person name="Gladieux P."/>
            <person name="Thoren M.H."/>
            <person name="Johannesson H."/>
        </authorList>
    </citation>
    <scope>NUCLEOTIDE SEQUENCE</scope>
    <source>
        <strain evidence="3">CBS 103.79</strain>
    </source>
</reference>
<evidence type="ECO:0000313" key="3">
    <source>
        <dbReference type="EMBL" id="KAK3906762.1"/>
    </source>
</evidence>
<feature type="domain" description="RTG2 C-terminal" evidence="2">
    <location>
        <begin position="406"/>
        <end position="590"/>
    </location>
</feature>
<organism evidence="3 4">
    <name type="scientific">Staphylotrichum tortipilum</name>
    <dbReference type="NCBI Taxonomy" id="2831512"/>
    <lineage>
        <taxon>Eukaryota</taxon>
        <taxon>Fungi</taxon>
        <taxon>Dikarya</taxon>
        <taxon>Ascomycota</taxon>
        <taxon>Pezizomycotina</taxon>
        <taxon>Sordariomycetes</taxon>
        <taxon>Sordariomycetidae</taxon>
        <taxon>Sordariales</taxon>
        <taxon>Chaetomiaceae</taxon>
        <taxon>Staphylotrichum</taxon>
    </lineage>
</organism>
<dbReference type="Proteomes" id="UP001303889">
    <property type="component" value="Unassembled WGS sequence"/>
</dbReference>
<reference evidence="3" key="1">
    <citation type="journal article" date="2023" name="Mol. Phylogenet. Evol.">
        <title>Genome-scale phylogeny and comparative genomics of the fungal order Sordariales.</title>
        <authorList>
            <person name="Hensen N."/>
            <person name="Bonometti L."/>
            <person name="Westerberg I."/>
            <person name="Brannstrom I.O."/>
            <person name="Guillou S."/>
            <person name="Cros-Aarteil S."/>
            <person name="Calhoun S."/>
            <person name="Haridas S."/>
            <person name="Kuo A."/>
            <person name="Mondo S."/>
            <person name="Pangilinan J."/>
            <person name="Riley R."/>
            <person name="LaButti K."/>
            <person name="Andreopoulos B."/>
            <person name="Lipzen A."/>
            <person name="Chen C."/>
            <person name="Yan M."/>
            <person name="Daum C."/>
            <person name="Ng V."/>
            <person name="Clum A."/>
            <person name="Steindorff A."/>
            <person name="Ohm R.A."/>
            <person name="Martin F."/>
            <person name="Silar P."/>
            <person name="Natvig D.O."/>
            <person name="Lalanne C."/>
            <person name="Gautier V."/>
            <person name="Ament-Velasquez S.L."/>
            <person name="Kruys A."/>
            <person name="Hutchinson M.I."/>
            <person name="Powell A.J."/>
            <person name="Barry K."/>
            <person name="Miller A.N."/>
            <person name="Grigoriev I.V."/>
            <person name="Debuchy R."/>
            <person name="Gladieux P."/>
            <person name="Hiltunen Thoren M."/>
            <person name="Johannesson H."/>
        </authorList>
    </citation>
    <scope>NUCLEOTIDE SEQUENCE</scope>
    <source>
        <strain evidence="3">CBS 103.79</strain>
    </source>
</reference>
<dbReference type="Pfam" id="PF23566">
    <property type="entry name" value="RTG2_C"/>
    <property type="match status" value="1"/>
</dbReference>
<dbReference type="Gene3D" id="3.30.420.40">
    <property type="match status" value="1"/>
</dbReference>
<dbReference type="InterPro" id="IPR003695">
    <property type="entry name" value="Ppx_GppA_N"/>
</dbReference>
<dbReference type="SUPFAM" id="SSF53067">
    <property type="entry name" value="Actin-like ATPase domain"/>
    <property type="match status" value="2"/>
</dbReference>
<dbReference type="GO" id="GO:0006357">
    <property type="term" value="P:regulation of transcription by RNA polymerase II"/>
    <property type="evidence" value="ECO:0007669"/>
    <property type="project" value="TreeGrafter"/>
</dbReference>
<dbReference type="InterPro" id="IPR050273">
    <property type="entry name" value="GppA/Ppx_hydrolase"/>
</dbReference>
<dbReference type="EMBL" id="MU855319">
    <property type="protein sequence ID" value="KAK3906762.1"/>
    <property type="molecule type" value="Genomic_DNA"/>
</dbReference>
<dbReference type="AlphaFoldDB" id="A0AAN6MW76"/>
<dbReference type="InterPro" id="IPR043129">
    <property type="entry name" value="ATPase_NBD"/>
</dbReference>
<gene>
    <name evidence="3" type="ORF">C8A05DRAFT_11494</name>
</gene>
<dbReference type="FunFam" id="3.30.420.40:FF:000191">
    <property type="entry name" value="Retrograde regulation protein 2"/>
    <property type="match status" value="1"/>
</dbReference>
<feature type="domain" description="Ppx/GppA phosphatase N-terminal" evidence="1">
    <location>
        <begin position="52"/>
        <end position="378"/>
    </location>
</feature>
<evidence type="ECO:0000259" key="2">
    <source>
        <dbReference type="Pfam" id="PF23566"/>
    </source>
</evidence>
<protein>
    <submittedName>
        <fullName evidence="3">Ppx/GppA phosphatase family-domain-containing protein</fullName>
    </submittedName>
</protein>
<keyword evidence="4" id="KW-1185">Reference proteome</keyword>
<proteinExistence type="predicted"/>
<dbReference type="PANTHER" id="PTHR30005">
    <property type="entry name" value="EXOPOLYPHOSPHATASE"/>
    <property type="match status" value="1"/>
</dbReference>
<name>A0AAN6MW76_9PEZI</name>
<sequence length="605" mass="65096">MDTLVDIITLDNLAQKMPRWDPAADSQLYALVDMGSNGIRFSISDLSPPRARLLRCVYRERAAISLFDALSSGPSLLFPDETISLVAQTLARFWAIAVDDYGVPPTQMRVFATEAMRRAQNATAMLEAIRAAAPGLSVCILAPQVETLFGSLGARSGFVDVKGLFLDLGGGSVQMTYLDTQGDKAGFPEGDLGPEVAAALAGQSLPFGAARLIKVLEQSDAETQAAQISQLRSGMSEAFRTLRAQFPSLAATAAAAEKHRGSAEGTSAGEQGIDVYLCGGGFRGYGSMLMHNHPIQPYPVPSVGSLTVSGTFFGQTQQLLKFNCSFDDKIFGMSKRRRAQFPAIIAVVEALIAAVPPIRSVTFCSGGNREGALMVSLPSDVRESNPLLLFENATESPVELSVPSPQRAEVQDVLDILLSAFPPDLHLGPAVTVFGLQLGARYARQIWTRLGEDDDANASAALHDAISCPDQPGLTHLARAVLGVTLCARWGARLAPIDEQLHQNLRALMDSADPDASFWADYTGAVTAAMATLLRRWPKTQRSIRDTITFRATSERGKKKLKVHLEIRISVGAAKGTDPDSLLDLFKALKKRHHDEKKVTVTINP</sequence>
<dbReference type="PANTHER" id="PTHR30005:SF0">
    <property type="entry name" value="RETROGRADE REGULATION PROTEIN 2"/>
    <property type="match status" value="1"/>
</dbReference>